<evidence type="ECO:0000313" key="1">
    <source>
        <dbReference type="EMBL" id="MCC8362668.1"/>
    </source>
</evidence>
<dbReference type="InterPro" id="IPR005624">
    <property type="entry name" value="PduO/GlcC-like"/>
</dbReference>
<protein>
    <submittedName>
        <fullName evidence="1">Heme-binding protein</fullName>
    </submittedName>
</protein>
<proteinExistence type="predicted"/>
<reference evidence="1" key="1">
    <citation type="submission" date="2021-10" db="EMBL/GenBank/DDBJ databases">
        <authorList>
            <person name="Lyu M."/>
            <person name="Wang X."/>
            <person name="Meng X."/>
            <person name="Xu K."/>
        </authorList>
    </citation>
    <scope>NUCLEOTIDE SEQUENCE</scope>
    <source>
        <strain evidence="1">A6</strain>
    </source>
</reference>
<accession>A0ABS8JGQ0</accession>
<dbReference type="InterPro" id="IPR052517">
    <property type="entry name" value="GlcG_carb_metab_protein"/>
</dbReference>
<sequence>MSLLSDAAAATAIAASRSKAAELGVPVNIAVLDGGGHLKLFSRMDGAVIGSIELAIGKARTSVLFNLESEGVFEYCKPGAPAFGLENSNGGLVVFAGGRPLRNADGVVVGAIGVSGGAVPQDRDIAAAGEAAFRQSK</sequence>
<comment type="caution">
    <text evidence="1">The sequence shown here is derived from an EMBL/GenBank/DDBJ whole genome shotgun (WGS) entry which is preliminary data.</text>
</comment>
<organism evidence="1 2">
    <name type="scientific">Noviluteimonas lactosilytica</name>
    <dbReference type="NCBI Taxonomy" id="2888523"/>
    <lineage>
        <taxon>Bacteria</taxon>
        <taxon>Pseudomonadati</taxon>
        <taxon>Pseudomonadota</taxon>
        <taxon>Gammaproteobacteria</taxon>
        <taxon>Lysobacterales</taxon>
        <taxon>Lysobacteraceae</taxon>
        <taxon>Noviluteimonas</taxon>
    </lineage>
</organism>
<dbReference type="Pfam" id="PF03928">
    <property type="entry name" value="HbpS-like"/>
    <property type="match status" value="1"/>
</dbReference>
<dbReference type="PANTHER" id="PTHR34309">
    <property type="entry name" value="SLR1406 PROTEIN"/>
    <property type="match status" value="1"/>
</dbReference>
<dbReference type="SUPFAM" id="SSF143744">
    <property type="entry name" value="GlcG-like"/>
    <property type="match status" value="1"/>
</dbReference>
<dbReference type="Proteomes" id="UP001165293">
    <property type="component" value="Unassembled WGS sequence"/>
</dbReference>
<dbReference type="PANTHER" id="PTHR34309:SF1">
    <property type="entry name" value="PROTEIN GLCG"/>
    <property type="match status" value="1"/>
</dbReference>
<dbReference type="Gene3D" id="3.30.450.150">
    <property type="entry name" value="Haem-degrading domain"/>
    <property type="match status" value="1"/>
</dbReference>
<name>A0ABS8JGQ0_9GAMM</name>
<dbReference type="InterPro" id="IPR038084">
    <property type="entry name" value="PduO/GlcC-like_sf"/>
</dbReference>
<dbReference type="RefSeq" id="WP_230526251.1">
    <property type="nucleotide sequence ID" value="NZ_JAJGAK010000001.1"/>
</dbReference>
<dbReference type="EMBL" id="JAJGAK010000001">
    <property type="protein sequence ID" value="MCC8362668.1"/>
    <property type="molecule type" value="Genomic_DNA"/>
</dbReference>
<gene>
    <name evidence="1" type="ORF">LK996_06220</name>
</gene>
<keyword evidence="2" id="KW-1185">Reference proteome</keyword>
<evidence type="ECO:0000313" key="2">
    <source>
        <dbReference type="Proteomes" id="UP001165293"/>
    </source>
</evidence>